<dbReference type="Proteomes" id="UP000002051">
    <property type="component" value="Chromosome 2"/>
</dbReference>
<dbReference type="PaxDb" id="3880-AES65808"/>
<organism evidence="1 3">
    <name type="scientific">Medicago truncatula</name>
    <name type="common">Barrel medic</name>
    <name type="synonym">Medicago tribuloides</name>
    <dbReference type="NCBI Taxonomy" id="3880"/>
    <lineage>
        <taxon>Eukaryota</taxon>
        <taxon>Viridiplantae</taxon>
        <taxon>Streptophyta</taxon>
        <taxon>Embryophyta</taxon>
        <taxon>Tracheophyta</taxon>
        <taxon>Spermatophyta</taxon>
        <taxon>Magnoliopsida</taxon>
        <taxon>eudicotyledons</taxon>
        <taxon>Gunneridae</taxon>
        <taxon>Pentapetalae</taxon>
        <taxon>rosids</taxon>
        <taxon>fabids</taxon>
        <taxon>Fabales</taxon>
        <taxon>Fabaceae</taxon>
        <taxon>Papilionoideae</taxon>
        <taxon>50 kb inversion clade</taxon>
        <taxon>NPAAA clade</taxon>
        <taxon>Hologalegina</taxon>
        <taxon>IRL clade</taxon>
        <taxon>Trifolieae</taxon>
        <taxon>Medicago</taxon>
    </lineage>
</organism>
<reference evidence="1 3" key="1">
    <citation type="journal article" date="2011" name="Nature">
        <title>The Medicago genome provides insight into the evolution of rhizobial symbioses.</title>
        <authorList>
            <person name="Young N.D."/>
            <person name="Debelle F."/>
            <person name="Oldroyd G.E."/>
            <person name="Geurts R."/>
            <person name="Cannon S.B."/>
            <person name="Udvardi M.K."/>
            <person name="Benedito V.A."/>
            <person name="Mayer K.F."/>
            <person name="Gouzy J."/>
            <person name="Schoof H."/>
            <person name="Van de Peer Y."/>
            <person name="Proost S."/>
            <person name="Cook D.R."/>
            <person name="Meyers B.C."/>
            <person name="Spannagl M."/>
            <person name="Cheung F."/>
            <person name="De Mita S."/>
            <person name="Krishnakumar V."/>
            <person name="Gundlach H."/>
            <person name="Zhou S."/>
            <person name="Mudge J."/>
            <person name="Bharti A.K."/>
            <person name="Murray J.D."/>
            <person name="Naoumkina M.A."/>
            <person name="Rosen B."/>
            <person name="Silverstein K.A."/>
            <person name="Tang H."/>
            <person name="Rombauts S."/>
            <person name="Zhao P.X."/>
            <person name="Zhou P."/>
            <person name="Barbe V."/>
            <person name="Bardou P."/>
            <person name="Bechner M."/>
            <person name="Bellec A."/>
            <person name="Berger A."/>
            <person name="Berges H."/>
            <person name="Bidwell S."/>
            <person name="Bisseling T."/>
            <person name="Choisne N."/>
            <person name="Couloux A."/>
            <person name="Denny R."/>
            <person name="Deshpande S."/>
            <person name="Dai X."/>
            <person name="Doyle J.J."/>
            <person name="Dudez A.M."/>
            <person name="Farmer A.D."/>
            <person name="Fouteau S."/>
            <person name="Franken C."/>
            <person name="Gibelin C."/>
            <person name="Gish J."/>
            <person name="Goldstein S."/>
            <person name="Gonzalez A.J."/>
            <person name="Green P.J."/>
            <person name="Hallab A."/>
            <person name="Hartog M."/>
            <person name="Hua A."/>
            <person name="Humphray S.J."/>
            <person name="Jeong D.H."/>
            <person name="Jing Y."/>
            <person name="Jocker A."/>
            <person name="Kenton S.M."/>
            <person name="Kim D.J."/>
            <person name="Klee K."/>
            <person name="Lai H."/>
            <person name="Lang C."/>
            <person name="Lin S."/>
            <person name="Macmil S.L."/>
            <person name="Magdelenat G."/>
            <person name="Matthews L."/>
            <person name="McCorrison J."/>
            <person name="Monaghan E.L."/>
            <person name="Mun J.H."/>
            <person name="Najar F.Z."/>
            <person name="Nicholson C."/>
            <person name="Noirot C."/>
            <person name="O'Bleness M."/>
            <person name="Paule C.R."/>
            <person name="Poulain J."/>
            <person name="Prion F."/>
            <person name="Qin B."/>
            <person name="Qu C."/>
            <person name="Retzel E.F."/>
            <person name="Riddle C."/>
            <person name="Sallet E."/>
            <person name="Samain S."/>
            <person name="Samson N."/>
            <person name="Sanders I."/>
            <person name="Saurat O."/>
            <person name="Scarpelli C."/>
            <person name="Schiex T."/>
            <person name="Segurens B."/>
            <person name="Severin A.J."/>
            <person name="Sherrier D.J."/>
            <person name="Shi R."/>
            <person name="Sims S."/>
            <person name="Singer S.R."/>
            <person name="Sinharoy S."/>
            <person name="Sterck L."/>
            <person name="Viollet A."/>
            <person name="Wang B.B."/>
            <person name="Wang K."/>
            <person name="Wang M."/>
            <person name="Wang X."/>
            <person name="Warfsmann J."/>
            <person name="Weissenbach J."/>
            <person name="White D.D."/>
            <person name="White J.D."/>
            <person name="Wiley G.B."/>
            <person name="Wincker P."/>
            <person name="Xing Y."/>
            <person name="Yang L."/>
            <person name="Yao Z."/>
            <person name="Ying F."/>
            <person name="Zhai J."/>
            <person name="Zhou L."/>
            <person name="Zuber A."/>
            <person name="Denarie J."/>
            <person name="Dixon R.A."/>
            <person name="May G.D."/>
            <person name="Schwartz D.C."/>
            <person name="Rogers J."/>
            <person name="Quetier F."/>
            <person name="Town C.D."/>
            <person name="Roe B.A."/>
        </authorList>
    </citation>
    <scope>NUCLEOTIDE SEQUENCE [LARGE SCALE GENOMIC DNA]</scope>
    <source>
        <strain evidence="1">A17</strain>
        <strain evidence="2 3">cv. Jemalong A17</strain>
    </source>
</reference>
<evidence type="ECO:0000313" key="2">
    <source>
        <dbReference type="EnsemblPlants" id="AES65808"/>
    </source>
</evidence>
<sequence length="62" mass="7029">MKMLVQRRFKCGREKVSVRQKLLPNEVRGLTRSHTYIVGEVVTVSCKLDTKSGSLLEIDPTP</sequence>
<name>G7IIU4_MEDTR</name>
<gene>
    <name evidence="1" type="ordered locus">MTR_2g049320</name>
</gene>
<protein>
    <submittedName>
        <fullName evidence="1 2">Uncharacterized protein</fullName>
    </submittedName>
</protein>
<dbReference type="EnsemblPlants" id="AES65808">
    <property type="protein sequence ID" value="AES65808"/>
    <property type="gene ID" value="MTR_2g049320"/>
</dbReference>
<keyword evidence="3" id="KW-1185">Reference proteome</keyword>
<evidence type="ECO:0000313" key="3">
    <source>
        <dbReference type="Proteomes" id="UP000002051"/>
    </source>
</evidence>
<proteinExistence type="predicted"/>
<accession>G7IIU4</accession>
<dbReference type="HOGENOM" id="CLU_2907433_0_0_1"/>
<reference evidence="2" key="3">
    <citation type="submission" date="2015-04" db="UniProtKB">
        <authorList>
            <consortium name="EnsemblPlants"/>
        </authorList>
    </citation>
    <scope>IDENTIFICATION</scope>
    <source>
        <strain evidence="2">cv. Jemalong A17</strain>
    </source>
</reference>
<reference evidence="1 3" key="2">
    <citation type="journal article" date="2014" name="BMC Genomics">
        <title>An improved genome release (version Mt4.0) for the model legume Medicago truncatula.</title>
        <authorList>
            <person name="Tang H."/>
            <person name="Krishnakumar V."/>
            <person name="Bidwell S."/>
            <person name="Rosen B."/>
            <person name="Chan A."/>
            <person name="Zhou S."/>
            <person name="Gentzbittel L."/>
            <person name="Childs K.L."/>
            <person name="Yandell M."/>
            <person name="Gundlach H."/>
            <person name="Mayer K.F."/>
            <person name="Schwartz D.C."/>
            <person name="Town C.D."/>
        </authorList>
    </citation>
    <scope>GENOME REANNOTATION</scope>
    <source>
        <strain evidence="2 3">cv. Jemalong A17</strain>
    </source>
</reference>
<dbReference type="AlphaFoldDB" id="G7IIU4"/>
<dbReference type="EMBL" id="CM001218">
    <property type="protein sequence ID" value="AES65808.1"/>
    <property type="molecule type" value="Genomic_DNA"/>
</dbReference>
<evidence type="ECO:0000313" key="1">
    <source>
        <dbReference type="EMBL" id="AES65808.1"/>
    </source>
</evidence>